<dbReference type="SMART" id="SM00421">
    <property type="entry name" value="HTH_LUXR"/>
    <property type="match status" value="1"/>
</dbReference>
<dbReference type="PROSITE" id="PS50043">
    <property type="entry name" value="HTH_LUXR_2"/>
    <property type="match status" value="1"/>
</dbReference>
<dbReference type="PANTHER" id="PTHR44688">
    <property type="entry name" value="DNA-BINDING TRANSCRIPTIONAL ACTIVATOR DEVR_DOSR"/>
    <property type="match status" value="1"/>
</dbReference>
<comment type="caution">
    <text evidence="5">The sequence shown here is derived from an EMBL/GenBank/DDBJ whole genome shotgun (WGS) entry which is preliminary data.</text>
</comment>
<keyword evidence="3" id="KW-0804">Transcription</keyword>
<feature type="domain" description="HTH luxR-type" evidence="4">
    <location>
        <begin position="476"/>
        <end position="541"/>
    </location>
</feature>
<dbReference type="InterPro" id="IPR011990">
    <property type="entry name" value="TPR-like_helical_dom_sf"/>
</dbReference>
<reference evidence="5 6" key="1">
    <citation type="submission" date="2024-09" db="EMBL/GenBank/DDBJ databases">
        <authorList>
            <person name="Salinas-Garcia M.A."/>
            <person name="Prieme A."/>
        </authorList>
    </citation>
    <scope>NUCLEOTIDE SEQUENCE [LARGE SCALE GENOMIC DNA]</scope>
    <source>
        <strain evidence="5 6">DSM 21081</strain>
    </source>
</reference>
<dbReference type="SUPFAM" id="SSF48452">
    <property type="entry name" value="TPR-like"/>
    <property type="match status" value="1"/>
</dbReference>
<evidence type="ECO:0000256" key="2">
    <source>
        <dbReference type="ARBA" id="ARBA00023125"/>
    </source>
</evidence>
<keyword evidence="6" id="KW-1185">Reference proteome</keyword>
<dbReference type="RefSeq" id="WP_373973261.1">
    <property type="nucleotide sequence ID" value="NZ_JBHDLJ010000017.1"/>
</dbReference>
<organism evidence="5 6">
    <name type="scientific">Arthrobacter halodurans</name>
    <dbReference type="NCBI Taxonomy" id="516699"/>
    <lineage>
        <taxon>Bacteria</taxon>
        <taxon>Bacillati</taxon>
        <taxon>Actinomycetota</taxon>
        <taxon>Actinomycetes</taxon>
        <taxon>Micrococcales</taxon>
        <taxon>Micrococcaceae</taxon>
        <taxon>Arthrobacter</taxon>
    </lineage>
</organism>
<keyword evidence="1" id="KW-0805">Transcription regulation</keyword>
<name>A0ABV4UQY5_9MICC</name>
<evidence type="ECO:0000313" key="6">
    <source>
        <dbReference type="Proteomes" id="UP001575652"/>
    </source>
</evidence>
<dbReference type="InterPro" id="IPR036388">
    <property type="entry name" value="WH-like_DNA-bd_sf"/>
</dbReference>
<dbReference type="Gene3D" id="1.10.10.10">
    <property type="entry name" value="Winged helix-like DNA-binding domain superfamily/Winged helix DNA-binding domain"/>
    <property type="match status" value="1"/>
</dbReference>
<evidence type="ECO:0000256" key="3">
    <source>
        <dbReference type="ARBA" id="ARBA00023163"/>
    </source>
</evidence>
<dbReference type="SUPFAM" id="SSF46894">
    <property type="entry name" value="C-terminal effector domain of the bipartite response regulators"/>
    <property type="match status" value="1"/>
</dbReference>
<dbReference type="InterPro" id="IPR016032">
    <property type="entry name" value="Sig_transdc_resp-reg_C-effctor"/>
</dbReference>
<gene>
    <name evidence="5" type="ORF">ACETWP_15965</name>
</gene>
<dbReference type="Pfam" id="PF00196">
    <property type="entry name" value="GerE"/>
    <property type="match status" value="1"/>
</dbReference>
<proteinExistence type="predicted"/>
<dbReference type="PANTHER" id="PTHR44688:SF16">
    <property type="entry name" value="DNA-BINDING TRANSCRIPTIONAL ACTIVATOR DEVR_DOSR"/>
    <property type="match status" value="1"/>
</dbReference>
<accession>A0ABV4UQY5</accession>
<dbReference type="EMBL" id="JBHDLJ010000017">
    <property type="protein sequence ID" value="MFB0836085.1"/>
    <property type="molecule type" value="Genomic_DNA"/>
</dbReference>
<dbReference type="PRINTS" id="PR00038">
    <property type="entry name" value="HTHLUXR"/>
</dbReference>
<evidence type="ECO:0000313" key="5">
    <source>
        <dbReference type="EMBL" id="MFB0836085.1"/>
    </source>
</evidence>
<evidence type="ECO:0000256" key="1">
    <source>
        <dbReference type="ARBA" id="ARBA00023015"/>
    </source>
</evidence>
<dbReference type="InterPro" id="IPR000792">
    <property type="entry name" value="Tscrpt_reg_LuxR_C"/>
</dbReference>
<protein>
    <submittedName>
        <fullName evidence="5">LuxR C-terminal-related transcriptional regulator</fullName>
    </submittedName>
</protein>
<dbReference type="Gene3D" id="1.25.40.10">
    <property type="entry name" value="Tetratricopeptide repeat domain"/>
    <property type="match status" value="1"/>
</dbReference>
<dbReference type="CDD" id="cd06170">
    <property type="entry name" value="LuxR_C_like"/>
    <property type="match status" value="1"/>
</dbReference>
<sequence>MDVEAMMDEFEVLRSTARAAYARGDWHAANEQLERARELADLPTEDLDLLGSASWWVGRVRDSLAISEEVYHRFEDGGDRPRAAMKAVNLGLLWFIRGDLVIASGWAHRARRILADLPEGPERGYLLYLDASIDMDFHDLGPTRAAAAELRELGRRLRAPQLTSLGLVLSGLCDVRDGDAASGFAQLDEAMLPVLAGRMPPEWAGDIYCTVIHACHDVADLARMRAWTRATEQWCEQFHGEVVYSGICRIHRLQLLCVEGSWDRAEPAIERSGTELIGRNNWVAGEAFYQLGEIRRLRGDAGGARAAYAQATELGTEPQPGESLLQRAEGRKDDAWAGLCAALAGRDRLASARLLGSAVDVALELGLADEAEQLCRDLEDTAAAFGTAGFRAWAAQARASVLVSGARYSEALPVLRAAAAEYRGLHASYETARVYELLARAHRGLGERGAAAADSATALAIYRRLGALPDIRRLDGGALPGGLTGREADVLALIAGGASNKDTAEALFISQKTVGRHLANIFAKIGVSSRTAAAAWAHEHGLHPQR</sequence>
<evidence type="ECO:0000259" key="4">
    <source>
        <dbReference type="PROSITE" id="PS50043"/>
    </source>
</evidence>
<keyword evidence="2" id="KW-0238">DNA-binding</keyword>
<dbReference type="Proteomes" id="UP001575652">
    <property type="component" value="Unassembled WGS sequence"/>
</dbReference>